<name>A0A9P0KUY8_ACAOB</name>
<protein>
    <submittedName>
        <fullName evidence="1">Uncharacterized protein</fullName>
    </submittedName>
</protein>
<sequence>MYARLKICWISKNRAIRKENPQLVKYTRITTNIFGRSLGAAE</sequence>
<comment type="caution">
    <text evidence="1">The sequence shown here is derived from an EMBL/GenBank/DDBJ whole genome shotgun (WGS) entry which is preliminary data.</text>
</comment>
<dbReference type="AlphaFoldDB" id="A0A9P0KUY8"/>
<dbReference type="EMBL" id="CAKOFQ010006929">
    <property type="protein sequence ID" value="CAH1982922.1"/>
    <property type="molecule type" value="Genomic_DNA"/>
</dbReference>
<accession>A0A9P0KUY8</accession>
<evidence type="ECO:0000313" key="2">
    <source>
        <dbReference type="Proteomes" id="UP001152888"/>
    </source>
</evidence>
<evidence type="ECO:0000313" key="1">
    <source>
        <dbReference type="EMBL" id="CAH1982922.1"/>
    </source>
</evidence>
<keyword evidence="2" id="KW-1185">Reference proteome</keyword>
<organism evidence="1 2">
    <name type="scientific">Acanthoscelides obtectus</name>
    <name type="common">Bean weevil</name>
    <name type="synonym">Bruchus obtectus</name>
    <dbReference type="NCBI Taxonomy" id="200917"/>
    <lineage>
        <taxon>Eukaryota</taxon>
        <taxon>Metazoa</taxon>
        <taxon>Ecdysozoa</taxon>
        <taxon>Arthropoda</taxon>
        <taxon>Hexapoda</taxon>
        <taxon>Insecta</taxon>
        <taxon>Pterygota</taxon>
        <taxon>Neoptera</taxon>
        <taxon>Endopterygota</taxon>
        <taxon>Coleoptera</taxon>
        <taxon>Polyphaga</taxon>
        <taxon>Cucujiformia</taxon>
        <taxon>Chrysomeloidea</taxon>
        <taxon>Chrysomelidae</taxon>
        <taxon>Bruchinae</taxon>
        <taxon>Bruchini</taxon>
        <taxon>Acanthoscelides</taxon>
    </lineage>
</organism>
<proteinExistence type="predicted"/>
<reference evidence="1" key="1">
    <citation type="submission" date="2022-03" db="EMBL/GenBank/DDBJ databases">
        <authorList>
            <person name="Sayadi A."/>
        </authorList>
    </citation>
    <scope>NUCLEOTIDE SEQUENCE</scope>
</reference>
<dbReference type="Proteomes" id="UP001152888">
    <property type="component" value="Unassembled WGS sequence"/>
</dbReference>
<gene>
    <name evidence="1" type="ORF">ACAOBT_LOCUS15279</name>
</gene>